<feature type="region of interest" description="Disordered" evidence="1">
    <location>
        <begin position="1"/>
        <end position="111"/>
    </location>
</feature>
<gene>
    <name evidence="2" type="ORF">AVDCRST_MAG40-1912</name>
</gene>
<proteinExistence type="predicted"/>
<evidence type="ECO:0000313" key="2">
    <source>
        <dbReference type="EMBL" id="CAA9331218.1"/>
    </source>
</evidence>
<feature type="compositionally biased region" description="Basic and acidic residues" evidence="1">
    <location>
        <begin position="42"/>
        <end position="56"/>
    </location>
</feature>
<reference evidence="2" key="1">
    <citation type="submission" date="2020-02" db="EMBL/GenBank/DDBJ databases">
        <authorList>
            <person name="Meier V. D."/>
        </authorList>
    </citation>
    <scope>NUCLEOTIDE SEQUENCE</scope>
    <source>
        <strain evidence="2">AVDCRST_MAG40</strain>
    </source>
</reference>
<feature type="non-terminal residue" evidence="2">
    <location>
        <position position="111"/>
    </location>
</feature>
<dbReference type="AlphaFoldDB" id="A0A6J4LG12"/>
<sequence>AVHPPAHDPRPDPSCDAHGPHELRYPARPPRPRADQPGVAGGDRHRGARRGGERRRVPLPRAHLGALAAGRDVPRARRAGARAPGGRDGAGRPRRHRRRAGAARRLAGQAL</sequence>
<organism evidence="2">
    <name type="scientific">uncultured Gemmatimonadaceae bacterium</name>
    <dbReference type="NCBI Taxonomy" id="246130"/>
    <lineage>
        <taxon>Bacteria</taxon>
        <taxon>Pseudomonadati</taxon>
        <taxon>Gemmatimonadota</taxon>
        <taxon>Gemmatimonadia</taxon>
        <taxon>Gemmatimonadales</taxon>
        <taxon>Gemmatimonadaceae</taxon>
        <taxon>environmental samples</taxon>
    </lineage>
</organism>
<feature type="compositionally biased region" description="Basic residues" evidence="1">
    <location>
        <begin position="92"/>
        <end position="102"/>
    </location>
</feature>
<feature type="compositionally biased region" description="Basic and acidic residues" evidence="1">
    <location>
        <begin position="1"/>
        <end position="25"/>
    </location>
</feature>
<feature type="non-terminal residue" evidence="2">
    <location>
        <position position="1"/>
    </location>
</feature>
<evidence type="ECO:0000256" key="1">
    <source>
        <dbReference type="SAM" id="MobiDB-lite"/>
    </source>
</evidence>
<protein>
    <submittedName>
        <fullName evidence="2">Uncharacterized protein</fullName>
    </submittedName>
</protein>
<dbReference type="EMBL" id="CADCTX010000592">
    <property type="protein sequence ID" value="CAA9331218.1"/>
    <property type="molecule type" value="Genomic_DNA"/>
</dbReference>
<name>A0A6J4LG12_9BACT</name>
<accession>A0A6J4LG12</accession>